<keyword evidence="4" id="KW-1185">Reference proteome</keyword>
<gene>
    <name evidence="3" type="ORF">FHS82_000975</name>
</gene>
<feature type="domain" description="NAD-dependent epimerase/dehydratase" evidence="2">
    <location>
        <begin position="10"/>
        <end position="246"/>
    </location>
</feature>
<dbReference type="EMBL" id="JAASQI010000002">
    <property type="protein sequence ID" value="NIJ57149.1"/>
    <property type="molecule type" value="Genomic_DNA"/>
</dbReference>
<dbReference type="Gene3D" id="3.40.50.720">
    <property type="entry name" value="NAD(P)-binding Rossmann-like Domain"/>
    <property type="match status" value="1"/>
</dbReference>
<evidence type="ECO:0000259" key="2">
    <source>
        <dbReference type="Pfam" id="PF01370"/>
    </source>
</evidence>
<evidence type="ECO:0000313" key="3">
    <source>
        <dbReference type="EMBL" id="NIJ57149.1"/>
    </source>
</evidence>
<evidence type="ECO:0000313" key="4">
    <source>
        <dbReference type="Proteomes" id="UP001429580"/>
    </source>
</evidence>
<dbReference type="PRINTS" id="PR01713">
    <property type="entry name" value="NUCEPIMERASE"/>
</dbReference>
<dbReference type="InterPro" id="IPR036291">
    <property type="entry name" value="NAD(P)-bd_dom_sf"/>
</dbReference>
<comment type="caution">
    <text evidence="3">The sequence shown here is derived from an EMBL/GenBank/DDBJ whole genome shotgun (WGS) entry which is preliminary data.</text>
</comment>
<protein>
    <submittedName>
        <fullName evidence="3">UDP-glucuronate 4-epimerase</fullName>
        <ecNumber evidence="3">5.1.3.6</ecNumber>
    </submittedName>
</protein>
<dbReference type="Pfam" id="PF01370">
    <property type="entry name" value="Epimerase"/>
    <property type="match status" value="1"/>
</dbReference>
<reference evidence="3 4" key="1">
    <citation type="submission" date="2020-03" db="EMBL/GenBank/DDBJ databases">
        <title>Genomic Encyclopedia of Type Strains, Phase IV (KMG-IV): sequencing the most valuable type-strain genomes for metagenomic binning, comparative biology and taxonomic classification.</title>
        <authorList>
            <person name="Goeker M."/>
        </authorList>
    </citation>
    <scope>NUCLEOTIDE SEQUENCE [LARGE SCALE GENOMIC DNA]</scope>
    <source>
        <strain evidence="3 4">DSM 103870</strain>
    </source>
</reference>
<sequence>MTSASIAAPVLVTGAAGFVGFHVARRLLERGESVVGVDNLSPYYDPALKEARLAQLAGYPGFHFRRFDLADAAATAAAFREVAPRRVVHLAAQPGVRQSLVDPHPYIFANVVAFLNVLEGCRHGGVEHLVYASSSSVYGANRKVPFSERDNVDHPVSLYAATKKADELMAHSYAHLYGLRATGLRFFTVYGPWGRPDMAVYIFTDAIARGREICVANGGQVWRDFTYVDDVAEGVLRVLARPAAPDPLWNGLTPDPATSSAPHRVYNIGNNRPEELNRLIAVIEAAVGRKATRSDMPLPPGDMLETAADIADLARDTGFSPATSLEDGIRRFVEWYRGYHGA</sequence>
<dbReference type="EC" id="5.1.3.6" evidence="3"/>
<dbReference type="InterPro" id="IPR001509">
    <property type="entry name" value="Epimerase_deHydtase"/>
</dbReference>
<dbReference type="Proteomes" id="UP001429580">
    <property type="component" value="Unassembled WGS sequence"/>
</dbReference>
<accession>A0ABX0UXY9</accession>
<dbReference type="GO" id="GO:0050378">
    <property type="term" value="F:UDP-glucuronate 4-epimerase activity"/>
    <property type="evidence" value="ECO:0007669"/>
    <property type="project" value="UniProtKB-EC"/>
</dbReference>
<keyword evidence="1" id="KW-0520">NAD</keyword>
<name>A0ABX0UXY9_9HYPH</name>
<keyword evidence="3" id="KW-0413">Isomerase</keyword>
<evidence type="ECO:0000256" key="1">
    <source>
        <dbReference type="ARBA" id="ARBA00023027"/>
    </source>
</evidence>
<organism evidence="3 4">
    <name type="scientific">Pseudochelatococcus lubricantis</name>
    <dbReference type="NCBI Taxonomy" id="1538102"/>
    <lineage>
        <taxon>Bacteria</taxon>
        <taxon>Pseudomonadati</taxon>
        <taxon>Pseudomonadota</taxon>
        <taxon>Alphaproteobacteria</taxon>
        <taxon>Hyphomicrobiales</taxon>
        <taxon>Chelatococcaceae</taxon>
        <taxon>Pseudochelatococcus</taxon>
    </lineage>
</organism>
<dbReference type="RefSeq" id="WP_343042511.1">
    <property type="nucleotide sequence ID" value="NZ_JAASQI010000002.1"/>
</dbReference>
<dbReference type="PANTHER" id="PTHR43574">
    <property type="entry name" value="EPIMERASE-RELATED"/>
    <property type="match status" value="1"/>
</dbReference>
<dbReference type="SUPFAM" id="SSF51735">
    <property type="entry name" value="NAD(P)-binding Rossmann-fold domains"/>
    <property type="match status" value="1"/>
</dbReference>
<proteinExistence type="predicted"/>